<dbReference type="InterPro" id="IPR033900">
    <property type="entry name" value="Gram_neg_porin_domain"/>
</dbReference>
<evidence type="ECO:0000256" key="6">
    <source>
        <dbReference type="ARBA" id="ARBA00022729"/>
    </source>
</evidence>
<dbReference type="EMBL" id="CAJHCP010000010">
    <property type="protein sequence ID" value="CAD6549489.1"/>
    <property type="molecule type" value="Genomic_DNA"/>
</dbReference>
<evidence type="ECO:0000313" key="14">
    <source>
        <dbReference type="Proteomes" id="UP000598032"/>
    </source>
</evidence>
<gene>
    <name evidence="13" type="ORF">LMG28140_04768</name>
</gene>
<evidence type="ECO:0000256" key="10">
    <source>
        <dbReference type="ARBA" id="ARBA00023237"/>
    </source>
</evidence>
<name>A0ABN7I7Z0_9BURK</name>
<dbReference type="InterPro" id="IPR001702">
    <property type="entry name" value="Porin_Gram-ve"/>
</dbReference>
<accession>A0ABN7I7Z0</accession>
<evidence type="ECO:0000256" key="2">
    <source>
        <dbReference type="ARBA" id="ARBA00011233"/>
    </source>
</evidence>
<dbReference type="Gene3D" id="2.40.160.10">
    <property type="entry name" value="Porin"/>
    <property type="match status" value="1"/>
</dbReference>
<keyword evidence="10" id="KW-0998">Cell outer membrane</keyword>
<protein>
    <recommendedName>
        <fullName evidence="12">Porin domain-containing protein</fullName>
    </recommendedName>
</protein>
<keyword evidence="7" id="KW-0406">Ion transport</keyword>
<dbReference type="PANTHER" id="PTHR34501">
    <property type="entry name" value="PROTEIN YDDL-RELATED"/>
    <property type="match status" value="1"/>
</dbReference>
<dbReference type="CDD" id="cd00342">
    <property type="entry name" value="gram_neg_porins"/>
    <property type="match status" value="1"/>
</dbReference>
<evidence type="ECO:0000256" key="8">
    <source>
        <dbReference type="ARBA" id="ARBA00023114"/>
    </source>
</evidence>
<feature type="signal peptide" evidence="11">
    <location>
        <begin position="1"/>
        <end position="24"/>
    </location>
</feature>
<dbReference type="Proteomes" id="UP000598032">
    <property type="component" value="Unassembled WGS sequence"/>
</dbReference>
<comment type="caution">
    <text evidence="13">The sequence shown here is derived from an EMBL/GenBank/DDBJ whole genome shotgun (WGS) entry which is preliminary data.</text>
</comment>
<sequence>MRGRSVLGASVVAFATLASNEAHAISYLQSKLVSLPEFNPGFTDGVSLYGSVDMGINYQTVGGKSLVQTQSGGEWTSKLGFFGREDLGGGWRAEFNLENGFTANNGAVQDPTSLFNRESWVGIASNTYGQLRFGKQIGTGLPLFTDVFGTLSTNSVFTWLGMGVVQTPRGYGFNADLGPGASQMPARVDNAITYLSPTFAGFSTQIMYAPSGVAGQSPVAAAQGALLQWFNGTVYIAGSYNQVWAPGGTATVTQNVRTDLYGVGVVYDSGSLVLSASFNQNAPNLAGDGIARIYSLGAILPFGRNAVLASVVYRDTSGVRDSNQNPAKDSALGVMLGYDYTLSKRTGLYARAGFIRNYGISTILLNNNFLPTQPGTTIPETGKTPITASLGMYHNF</sequence>
<dbReference type="PRINTS" id="PR00184">
    <property type="entry name" value="NEISSPPORIN"/>
</dbReference>
<evidence type="ECO:0000256" key="5">
    <source>
        <dbReference type="ARBA" id="ARBA00022692"/>
    </source>
</evidence>
<keyword evidence="4" id="KW-1134">Transmembrane beta strand</keyword>
<keyword evidence="14" id="KW-1185">Reference proteome</keyword>
<evidence type="ECO:0000313" key="13">
    <source>
        <dbReference type="EMBL" id="CAD6549489.1"/>
    </source>
</evidence>
<keyword evidence="5" id="KW-0812">Transmembrane</keyword>
<keyword evidence="8" id="KW-0626">Porin</keyword>
<dbReference type="Pfam" id="PF13609">
    <property type="entry name" value="Porin_4"/>
    <property type="match status" value="1"/>
</dbReference>
<keyword evidence="3" id="KW-0813">Transport</keyword>
<keyword evidence="9" id="KW-0472">Membrane</keyword>
<reference evidence="13 14" key="1">
    <citation type="submission" date="2020-10" db="EMBL/GenBank/DDBJ databases">
        <authorList>
            <person name="Peeters C."/>
        </authorList>
    </citation>
    <scope>NUCLEOTIDE SEQUENCE [LARGE SCALE GENOMIC DNA]</scope>
    <source>
        <strain evidence="13 14">LMG 28140</strain>
    </source>
</reference>
<dbReference type="InterPro" id="IPR023614">
    <property type="entry name" value="Porin_dom_sf"/>
</dbReference>
<proteinExistence type="predicted"/>
<organism evidence="13 14">
    <name type="scientific">Paraburkholderia metrosideri</name>
    <dbReference type="NCBI Taxonomy" id="580937"/>
    <lineage>
        <taxon>Bacteria</taxon>
        <taxon>Pseudomonadati</taxon>
        <taxon>Pseudomonadota</taxon>
        <taxon>Betaproteobacteria</taxon>
        <taxon>Burkholderiales</taxon>
        <taxon>Burkholderiaceae</taxon>
        <taxon>Paraburkholderia</taxon>
    </lineage>
</organism>
<dbReference type="RefSeq" id="WP_201644721.1">
    <property type="nucleotide sequence ID" value="NZ_CAJHCP010000010.1"/>
</dbReference>
<evidence type="ECO:0000256" key="11">
    <source>
        <dbReference type="SAM" id="SignalP"/>
    </source>
</evidence>
<evidence type="ECO:0000256" key="4">
    <source>
        <dbReference type="ARBA" id="ARBA00022452"/>
    </source>
</evidence>
<feature type="domain" description="Porin" evidence="12">
    <location>
        <begin position="15"/>
        <end position="357"/>
    </location>
</feature>
<keyword evidence="6 11" id="KW-0732">Signal</keyword>
<evidence type="ECO:0000259" key="12">
    <source>
        <dbReference type="Pfam" id="PF13609"/>
    </source>
</evidence>
<dbReference type="InterPro" id="IPR050298">
    <property type="entry name" value="Gram-neg_bact_OMP"/>
</dbReference>
<evidence type="ECO:0000256" key="3">
    <source>
        <dbReference type="ARBA" id="ARBA00022448"/>
    </source>
</evidence>
<dbReference type="InterPro" id="IPR002299">
    <property type="entry name" value="Porin_Neis"/>
</dbReference>
<feature type="chain" id="PRO_5047400899" description="Porin domain-containing protein" evidence="11">
    <location>
        <begin position="25"/>
        <end position="396"/>
    </location>
</feature>
<comment type="subunit">
    <text evidence="2">Homotrimer.</text>
</comment>
<dbReference type="PANTHER" id="PTHR34501:SF9">
    <property type="entry name" value="MAJOR OUTER MEMBRANE PROTEIN P.IA"/>
    <property type="match status" value="1"/>
</dbReference>
<dbReference type="SUPFAM" id="SSF56935">
    <property type="entry name" value="Porins"/>
    <property type="match status" value="1"/>
</dbReference>
<evidence type="ECO:0000256" key="7">
    <source>
        <dbReference type="ARBA" id="ARBA00023065"/>
    </source>
</evidence>
<dbReference type="PRINTS" id="PR00182">
    <property type="entry name" value="ECOLNEIPORIN"/>
</dbReference>
<comment type="subcellular location">
    <subcellularLocation>
        <location evidence="1">Cell outer membrane</location>
        <topology evidence="1">Multi-pass membrane protein</topology>
    </subcellularLocation>
</comment>
<evidence type="ECO:0000256" key="1">
    <source>
        <dbReference type="ARBA" id="ARBA00004571"/>
    </source>
</evidence>
<evidence type="ECO:0000256" key="9">
    <source>
        <dbReference type="ARBA" id="ARBA00023136"/>
    </source>
</evidence>